<proteinExistence type="predicted"/>
<dbReference type="Proteomes" id="UP000053958">
    <property type="component" value="Unassembled WGS sequence"/>
</dbReference>
<comment type="caution">
    <text evidence="2">The sequence shown here is derived from an EMBL/GenBank/DDBJ whole genome shotgun (WGS) entry which is preliminary data.</text>
</comment>
<protein>
    <recommendedName>
        <fullName evidence="4">GPI anchored protein</fullName>
    </recommendedName>
</protein>
<accession>A0A0F4Z3A8</accession>
<feature type="signal peptide" evidence="1">
    <location>
        <begin position="1"/>
        <end position="19"/>
    </location>
</feature>
<dbReference type="OrthoDB" id="5419608at2759"/>
<dbReference type="RefSeq" id="XP_013330970.1">
    <property type="nucleotide sequence ID" value="XM_013475516.1"/>
</dbReference>
<organism evidence="2 3">
    <name type="scientific">Rasamsonia emersonii (strain ATCC 16479 / CBS 393.64 / IMI 116815)</name>
    <dbReference type="NCBI Taxonomy" id="1408163"/>
    <lineage>
        <taxon>Eukaryota</taxon>
        <taxon>Fungi</taxon>
        <taxon>Dikarya</taxon>
        <taxon>Ascomycota</taxon>
        <taxon>Pezizomycotina</taxon>
        <taxon>Eurotiomycetes</taxon>
        <taxon>Eurotiomycetidae</taxon>
        <taxon>Eurotiales</taxon>
        <taxon>Trichocomaceae</taxon>
        <taxon>Rasamsonia</taxon>
    </lineage>
</organism>
<reference evidence="2 3" key="1">
    <citation type="submission" date="2015-04" db="EMBL/GenBank/DDBJ databases">
        <authorList>
            <person name="Heijne W.H."/>
            <person name="Fedorova N.D."/>
            <person name="Nierman W.C."/>
            <person name="Vollebregt A.W."/>
            <person name="Zhao Z."/>
            <person name="Wu L."/>
            <person name="Kumar M."/>
            <person name="Stam H."/>
            <person name="van den Berg M.A."/>
            <person name="Pel H.J."/>
        </authorList>
    </citation>
    <scope>NUCLEOTIDE SEQUENCE [LARGE SCALE GENOMIC DNA]</scope>
    <source>
        <strain evidence="2 3">CBS 393.64</strain>
    </source>
</reference>
<dbReference type="AlphaFoldDB" id="A0A0F4Z3A8"/>
<keyword evidence="1" id="KW-0732">Signal</keyword>
<name>A0A0F4Z3A8_RASE3</name>
<dbReference type="EMBL" id="LASV01000065">
    <property type="protein sequence ID" value="KKA24358.1"/>
    <property type="molecule type" value="Genomic_DNA"/>
</dbReference>
<evidence type="ECO:0000256" key="1">
    <source>
        <dbReference type="SAM" id="SignalP"/>
    </source>
</evidence>
<feature type="chain" id="PRO_5002482175" description="GPI anchored protein" evidence="1">
    <location>
        <begin position="20"/>
        <end position="174"/>
    </location>
</feature>
<keyword evidence="3" id="KW-1185">Reference proteome</keyword>
<evidence type="ECO:0000313" key="3">
    <source>
        <dbReference type="Proteomes" id="UP000053958"/>
    </source>
</evidence>
<dbReference type="GeneID" id="25313994"/>
<gene>
    <name evidence="2" type="ORF">T310_1643</name>
</gene>
<evidence type="ECO:0008006" key="4">
    <source>
        <dbReference type="Google" id="ProtNLM"/>
    </source>
</evidence>
<sequence>MRFKGLSLALLSLTALASATVDKRQTQSVDYASLSAALESLVQQIPTTPAGPFVPTKTVNLNNLQDPPASVLPILITAVPMSVMGDLVDPQSRSSLASEFQAGNTPGWYQSLPTGVKSYLSVVHSQIQEGALQATTSLPLSTSSGGAAAPAVPTGALAANIAGAVGIAGLALAL</sequence>
<evidence type="ECO:0000313" key="2">
    <source>
        <dbReference type="EMBL" id="KKA24358.1"/>
    </source>
</evidence>